<dbReference type="Gene3D" id="3.30.560.10">
    <property type="entry name" value="Glucose Oxidase, domain 3"/>
    <property type="match status" value="1"/>
</dbReference>
<dbReference type="SUPFAM" id="SSF51905">
    <property type="entry name" value="FAD/NAD(P)-binding domain"/>
    <property type="match status" value="1"/>
</dbReference>
<dbReference type="Pfam" id="PF00732">
    <property type="entry name" value="GMC_oxred_N"/>
    <property type="match status" value="1"/>
</dbReference>
<accession>A0A1D2M870</accession>
<sequence length="477" mass="54131">MAVGAGFDWISLAISLSSNPDYRVLLLESGGNPNPLQNVPAYFQSLLHIPEIDYGYYTVPQRNACLALKKHRSYWPRGMGLGGSSNLNTMIWQRSSPHDYDKWAKLSGSDEWKFENIFTNFKNIEDYHGQYYNEKWHSQDGQGIYVSTAAHGNLVDEFFEAGREMGYPTKDVNGNQESSFSRLDLSIKDGRRFGAYQGFLEPVFNRTNLHIYRFARVNKIHLGKDNRAYAVTYKRHVPGQLIAKTTHVNLALGPKTAFRKLNTFSKQGLHLASAMAANAVATFTVHLSEKEAEFWNKSPDIQCRLFPANPKTIHEALEVAANVKPGLVRKYLSGLEEKDIFMVNVMLGKPSSRGDIKLASTDPLESLIMDPKYFSHPDDIRRMVDGMKFTVQMVENTKAFQRIGARFTSRHFPGCEKYELKTDQYYECCARHMTFTVYHQSGTCTMGYGPDDPKAVVDYKLRVLYTKGLRGGAFEDP</sequence>
<gene>
    <name evidence="8" type="ORF">Ocin01_17561</name>
</gene>
<keyword evidence="9" id="KW-1185">Reference proteome</keyword>
<proteinExistence type="inferred from homology"/>
<evidence type="ECO:0000259" key="6">
    <source>
        <dbReference type="Pfam" id="PF00732"/>
    </source>
</evidence>
<comment type="similarity">
    <text evidence="2">Belongs to the GMC oxidoreductase family.</text>
</comment>
<dbReference type="STRING" id="48709.A0A1D2M870"/>
<dbReference type="GO" id="GO:0016614">
    <property type="term" value="F:oxidoreductase activity, acting on CH-OH group of donors"/>
    <property type="evidence" value="ECO:0007669"/>
    <property type="project" value="InterPro"/>
</dbReference>
<dbReference type="PANTHER" id="PTHR11552">
    <property type="entry name" value="GLUCOSE-METHANOL-CHOLINE GMC OXIDOREDUCTASE"/>
    <property type="match status" value="1"/>
</dbReference>
<evidence type="ECO:0000256" key="5">
    <source>
        <dbReference type="PIRSR" id="PIRSR000137-2"/>
    </source>
</evidence>
<reference evidence="8 9" key="1">
    <citation type="journal article" date="2016" name="Genome Biol. Evol.">
        <title>Gene Family Evolution Reflects Adaptation to Soil Environmental Stressors in the Genome of the Collembolan Orchesella cincta.</title>
        <authorList>
            <person name="Faddeeva-Vakhrusheva A."/>
            <person name="Derks M.F."/>
            <person name="Anvar S.Y."/>
            <person name="Agamennone V."/>
            <person name="Suring W."/>
            <person name="Smit S."/>
            <person name="van Straalen N.M."/>
            <person name="Roelofs D."/>
        </authorList>
    </citation>
    <scope>NUCLEOTIDE SEQUENCE [LARGE SCALE GENOMIC DNA]</scope>
    <source>
        <tissue evidence="8">Mixed pool</tissue>
    </source>
</reference>
<keyword evidence="3" id="KW-0285">Flavoprotein</keyword>
<evidence type="ECO:0000256" key="3">
    <source>
        <dbReference type="ARBA" id="ARBA00022630"/>
    </source>
</evidence>
<feature type="domain" description="Glucose-methanol-choline oxidoreductase N-terminal" evidence="6">
    <location>
        <begin position="66"/>
        <end position="252"/>
    </location>
</feature>
<dbReference type="InterPro" id="IPR036188">
    <property type="entry name" value="FAD/NAD-bd_sf"/>
</dbReference>
<organism evidence="8 9">
    <name type="scientific">Orchesella cincta</name>
    <name type="common">Springtail</name>
    <name type="synonym">Podura cincta</name>
    <dbReference type="NCBI Taxonomy" id="48709"/>
    <lineage>
        <taxon>Eukaryota</taxon>
        <taxon>Metazoa</taxon>
        <taxon>Ecdysozoa</taxon>
        <taxon>Arthropoda</taxon>
        <taxon>Hexapoda</taxon>
        <taxon>Collembola</taxon>
        <taxon>Entomobryomorpha</taxon>
        <taxon>Entomobryoidea</taxon>
        <taxon>Orchesellidae</taxon>
        <taxon>Orchesellinae</taxon>
        <taxon>Orchesella</taxon>
    </lineage>
</organism>
<dbReference type="EMBL" id="LJIJ01002890">
    <property type="protein sequence ID" value="ODM89121.1"/>
    <property type="molecule type" value="Genomic_DNA"/>
</dbReference>
<evidence type="ECO:0000256" key="2">
    <source>
        <dbReference type="ARBA" id="ARBA00010790"/>
    </source>
</evidence>
<evidence type="ECO:0000259" key="7">
    <source>
        <dbReference type="Pfam" id="PF05199"/>
    </source>
</evidence>
<dbReference type="GO" id="GO:0050660">
    <property type="term" value="F:flavin adenine dinucleotide binding"/>
    <property type="evidence" value="ECO:0007669"/>
    <property type="project" value="InterPro"/>
</dbReference>
<dbReference type="Pfam" id="PF05199">
    <property type="entry name" value="GMC_oxred_C"/>
    <property type="match status" value="1"/>
</dbReference>
<dbReference type="PANTHER" id="PTHR11552:SF147">
    <property type="entry name" value="CHOLINE DEHYDROGENASE, MITOCHONDRIAL"/>
    <property type="match status" value="1"/>
</dbReference>
<comment type="caution">
    <text evidence="8">The sequence shown here is derived from an EMBL/GenBank/DDBJ whole genome shotgun (WGS) entry which is preliminary data.</text>
</comment>
<evidence type="ECO:0000256" key="4">
    <source>
        <dbReference type="ARBA" id="ARBA00022827"/>
    </source>
</evidence>
<dbReference type="InterPro" id="IPR007867">
    <property type="entry name" value="GMC_OxRtase_C"/>
</dbReference>
<dbReference type="OrthoDB" id="269227at2759"/>
<dbReference type="AlphaFoldDB" id="A0A1D2M870"/>
<dbReference type="PIRSF" id="PIRSF000137">
    <property type="entry name" value="Alcohol_oxidase"/>
    <property type="match status" value="1"/>
</dbReference>
<keyword evidence="4 5" id="KW-0274">FAD</keyword>
<protein>
    <submittedName>
        <fullName evidence="8">Glucose dehydrogenase [FAD, quinone]</fullName>
    </submittedName>
</protein>
<feature type="binding site" evidence="5">
    <location>
        <position position="217"/>
    </location>
    <ligand>
        <name>FAD</name>
        <dbReference type="ChEBI" id="CHEBI:57692"/>
    </ligand>
</feature>
<evidence type="ECO:0000313" key="9">
    <source>
        <dbReference type="Proteomes" id="UP000094527"/>
    </source>
</evidence>
<feature type="domain" description="Glucose-methanol-choline oxidoreductase C-terminal" evidence="7">
    <location>
        <begin position="350"/>
        <end position="470"/>
    </location>
</feature>
<dbReference type="Proteomes" id="UP000094527">
    <property type="component" value="Unassembled WGS sequence"/>
</dbReference>
<dbReference type="SUPFAM" id="SSF54373">
    <property type="entry name" value="FAD-linked reductases, C-terminal domain"/>
    <property type="match status" value="1"/>
</dbReference>
<dbReference type="InterPro" id="IPR012132">
    <property type="entry name" value="GMC_OxRdtase"/>
</dbReference>
<comment type="cofactor">
    <cofactor evidence="1 5">
        <name>FAD</name>
        <dbReference type="ChEBI" id="CHEBI:57692"/>
    </cofactor>
</comment>
<evidence type="ECO:0000313" key="8">
    <source>
        <dbReference type="EMBL" id="ODM89121.1"/>
    </source>
</evidence>
<dbReference type="Gene3D" id="3.50.50.60">
    <property type="entry name" value="FAD/NAD(P)-binding domain"/>
    <property type="match status" value="1"/>
</dbReference>
<name>A0A1D2M870_ORCCI</name>
<evidence type="ECO:0000256" key="1">
    <source>
        <dbReference type="ARBA" id="ARBA00001974"/>
    </source>
</evidence>
<dbReference type="InterPro" id="IPR000172">
    <property type="entry name" value="GMC_OxRdtase_N"/>
</dbReference>